<proteinExistence type="predicted"/>
<reference evidence="1 3" key="2">
    <citation type="submission" date="2018-11" db="EMBL/GenBank/DDBJ databases">
        <authorList>
            <consortium name="Pathogen Informatics"/>
        </authorList>
    </citation>
    <scope>NUCLEOTIDE SEQUENCE [LARGE SCALE GENOMIC DNA]</scope>
</reference>
<dbReference type="EMBL" id="UYYG01001153">
    <property type="protein sequence ID" value="VDN55820.1"/>
    <property type="molecule type" value="Genomic_DNA"/>
</dbReference>
<dbReference type="OrthoDB" id="2194416at2759"/>
<dbReference type="PANTHER" id="PTHR35450">
    <property type="entry name" value="REVERSE TRANSCRIPTASE DOMAIN-CONTAINING PROTEIN"/>
    <property type="match status" value="1"/>
</dbReference>
<dbReference type="WBParaSite" id="DME_0000143301-mRNA-1">
    <property type="protein sequence ID" value="DME_0000143301-mRNA-1"/>
    <property type="gene ID" value="DME_0000143301"/>
</dbReference>
<dbReference type="STRING" id="318479.A0A0N4U3W3"/>
<name>A0A0N4U3W3_DRAME</name>
<dbReference type="Proteomes" id="UP000038040">
    <property type="component" value="Unplaced"/>
</dbReference>
<protein>
    <submittedName>
        <fullName evidence="4">Ald_Xan_dh_C2 domain-containing protein</fullName>
    </submittedName>
</protein>
<accession>A0A0N4U3W3</accession>
<gene>
    <name evidence="1" type="ORF">DME_LOCUS5793</name>
</gene>
<organism evidence="2 4">
    <name type="scientific">Dracunculus medinensis</name>
    <name type="common">Guinea worm</name>
    <dbReference type="NCBI Taxonomy" id="318479"/>
    <lineage>
        <taxon>Eukaryota</taxon>
        <taxon>Metazoa</taxon>
        <taxon>Ecdysozoa</taxon>
        <taxon>Nematoda</taxon>
        <taxon>Chromadorea</taxon>
        <taxon>Rhabditida</taxon>
        <taxon>Spirurina</taxon>
        <taxon>Dracunculoidea</taxon>
        <taxon>Dracunculidae</taxon>
        <taxon>Dracunculus</taxon>
    </lineage>
</organism>
<reference evidence="4" key="1">
    <citation type="submission" date="2017-02" db="UniProtKB">
        <authorList>
            <consortium name="WormBaseParasite"/>
        </authorList>
    </citation>
    <scope>IDENTIFICATION</scope>
</reference>
<keyword evidence="3" id="KW-1185">Reference proteome</keyword>
<evidence type="ECO:0000313" key="4">
    <source>
        <dbReference type="WBParaSite" id="DME_0000143301-mRNA-1"/>
    </source>
</evidence>
<sequence>MGKNSRAKLPWVLSTWVMSSYNHLTPIYSEDIKMLFGLKKCGGMVIKGGKVAMTNKVNLSSGRIADIQTAYNYLVIPQSHGNFYEEAKKAAASKYHQRARHIIAQWGNPCHKYLLPSIR</sequence>
<evidence type="ECO:0000313" key="3">
    <source>
        <dbReference type="Proteomes" id="UP000274756"/>
    </source>
</evidence>
<dbReference type="PANTHER" id="PTHR35450:SF2">
    <property type="entry name" value="REVERSE TRANSCRIPTASE DOMAIN-CONTAINING PROTEIN"/>
    <property type="match status" value="1"/>
</dbReference>
<dbReference type="AlphaFoldDB" id="A0A0N4U3W3"/>
<dbReference type="Proteomes" id="UP000274756">
    <property type="component" value="Unassembled WGS sequence"/>
</dbReference>
<evidence type="ECO:0000313" key="1">
    <source>
        <dbReference type="EMBL" id="VDN55820.1"/>
    </source>
</evidence>
<evidence type="ECO:0000313" key="2">
    <source>
        <dbReference type="Proteomes" id="UP000038040"/>
    </source>
</evidence>